<gene>
    <name evidence="1" type="ORF">B0H67DRAFT_569213</name>
</gene>
<evidence type="ECO:0000313" key="1">
    <source>
        <dbReference type="EMBL" id="KAK0724970.1"/>
    </source>
</evidence>
<name>A0AA40E2T4_9PEZI</name>
<dbReference type="Proteomes" id="UP001172102">
    <property type="component" value="Unassembled WGS sequence"/>
</dbReference>
<accession>A0AA40E2T4</accession>
<sequence>MSLSKPIAALRLEPKHFHQVLFQRLHQQRGNRNPGHRRHQELMTIPDRHTWLLPQWDKALQSQSQRHVALNHTHHLSHRLGHRIHRHRLGSVLASRRAEVVDKVVNKLADLLVNAIGGVVVVVFSVGDERLDVPKEGQWHKPLVPEDCGSNLLVEMHVGVASARGWRLQSGRRAGTIAEASRQSGEVMSEGLGPGVGFWAAHGEACPLVTEQVCGCRCWLVMRPRARPIRTSRLP</sequence>
<reference evidence="1" key="1">
    <citation type="submission" date="2023-06" db="EMBL/GenBank/DDBJ databases">
        <title>Genome-scale phylogeny and comparative genomics of the fungal order Sordariales.</title>
        <authorList>
            <consortium name="Lawrence Berkeley National Laboratory"/>
            <person name="Hensen N."/>
            <person name="Bonometti L."/>
            <person name="Westerberg I."/>
            <person name="Brannstrom I.O."/>
            <person name="Guillou S."/>
            <person name="Cros-Aarteil S."/>
            <person name="Calhoun S."/>
            <person name="Haridas S."/>
            <person name="Kuo A."/>
            <person name="Mondo S."/>
            <person name="Pangilinan J."/>
            <person name="Riley R."/>
            <person name="Labutti K."/>
            <person name="Andreopoulos B."/>
            <person name="Lipzen A."/>
            <person name="Chen C."/>
            <person name="Yanf M."/>
            <person name="Daum C."/>
            <person name="Ng V."/>
            <person name="Clum A."/>
            <person name="Steindorff A."/>
            <person name="Ohm R."/>
            <person name="Martin F."/>
            <person name="Silar P."/>
            <person name="Natvig D."/>
            <person name="Lalanne C."/>
            <person name="Gautier V."/>
            <person name="Ament-Velasquez S.L."/>
            <person name="Kruys A."/>
            <person name="Hutchinson M.I."/>
            <person name="Powell A.J."/>
            <person name="Barry K."/>
            <person name="Miller A.N."/>
            <person name="Grigoriev I.V."/>
            <person name="Debuchy R."/>
            <person name="Gladieux P."/>
            <person name="Thoren M.H."/>
            <person name="Johannesson H."/>
        </authorList>
    </citation>
    <scope>NUCLEOTIDE SEQUENCE</scope>
    <source>
        <strain evidence="1">SMH4607-1</strain>
    </source>
</reference>
<dbReference type="EMBL" id="JAUKUA010000002">
    <property type="protein sequence ID" value="KAK0724970.1"/>
    <property type="molecule type" value="Genomic_DNA"/>
</dbReference>
<protein>
    <submittedName>
        <fullName evidence="1">Uncharacterized protein</fullName>
    </submittedName>
</protein>
<dbReference type="AlphaFoldDB" id="A0AA40E2T4"/>
<evidence type="ECO:0000313" key="2">
    <source>
        <dbReference type="Proteomes" id="UP001172102"/>
    </source>
</evidence>
<comment type="caution">
    <text evidence="1">The sequence shown here is derived from an EMBL/GenBank/DDBJ whole genome shotgun (WGS) entry which is preliminary data.</text>
</comment>
<proteinExistence type="predicted"/>
<keyword evidence="2" id="KW-1185">Reference proteome</keyword>
<organism evidence="1 2">
    <name type="scientific">Lasiosphaeris hirsuta</name>
    <dbReference type="NCBI Taxonomy" id="260670"/>
    <lineage>
        <taxon>Eukaryota</taxon>
        <taxon>Fungi</taxon>
        <taxon>Dikarya</taxon>
        <taxon>Ascomycota</taxon>
        <taxon>Pezizomycotina</taxon>
        <taxon>Sordariomycetes</taxon>
        <taxon>Sordariomycetidae</taxon>
        <taxon>Sordariales</taxon>
        <taxon>Lasiosphaeriaceae</taxon>
        <taxon>Lasiosphaeris</taxon>
    </lineage>
</organism>